<organism evidence="2 3">
    <name type="scientific">Marinobacterium stanieri</name>
    <dbReference type="NCBI Taxonomy" id="49186"/>
    <lineage>
        <taxon>Bacteria</taxon>
        <taxon>Pseudomonadati</taxon>
        <taxon>Pseudomonadota</taxon>
        <taxon>Gammaproteobacteria</taxon>
        <taxon>Oceanospirillales</taxon>
        <taxon>Oceanospirillaceae</taxon>
        <taxon>Marinobacterium</taxon>
    </lineage>
</organism>
<keyword evidence="2" id="KW-0863">Zinc-finger</keyword>
<keyword evidence="2" id="KW-0479">Metal-binding</keyword>
<keyword evidence="2" id="KW-0862">Zinc</keyword>
<dbReference type="InterPro" id="IPR027383">
    <property type="entry name" value="Znf_put"/>
</dbReference>
<dbReference type="Proteomes" id="UP000186895">
    <property type="component" value="Unassembled WGS sequence"/>
</dbReference>
<name>A0A1N6N6H5_9GAMM</name>
<sequence>MQSCKRATELMSQQLDRELSASEKMSLRMHLFMCRHCRKCNTQFKVLHDLASARSRDGKDGER</sequence>
<dbReference type="GO" id="GO:0008270">
    <property type="term" value="F:zinc ion binding"/>
    <property type="evidence" value="ECO:0007669"/>
    <property type="project" value="UniProtKB-KW"/>
</dbReference>
<dbReference type="RefSeq" id="WP_076459957.1">
    <property type="nucleotide sequence ID" value="NZ_FTMN01000001.1"/>
</dbReference>
<dbReference type="AlphaFoldDB" id="A0A1N6N6H5"/>
<evidence type="ECO:0000259" key="1">
    <source>
        <dbReference type="Pfam" id="PF13490"/>
    </source>
</evidence>
<keyword evidence="3" id="KW-1185">Reference proteome</keyword>
<feature type="domain" description="Putative zinc-finger" evidence="1">
    <location>
        <begin position="4"/>
        <end position="38"/>
    </location>
</feature>
<dbReference type="STRING" id="49186.SAMN05421647_10160"/>
<dbReference type="Pfam" id="PF13490">
    <property type="entry name" value="zf-HC2"/>
    <property type="match status" value="1"/>
</dbReference>
<reference evidence="2 3" key="1">
    <citation type="submission" date="2017-01" db="EMBL/GenBank/DDBJ databases">
        <authorList>
            <person name="Mah S.A."/>
            <person name="Swanson W.J."/>
            <person name="Moy G.W."/>
            <person name="Vacquier V.D."/>
        </authorList>
    </citation>
    <scope>NUCLEOTIDE SEQUENCE [LARGE SCALE GENOMIC DNA]</scope>
    <source>
        <strain evidence="2 3">DSM 7027</strain>
    </source>
</reference>
<dbReference type="EMBL" id="FTMN01000001">
    <property type="protein sequence ID" value="SIP87629.1"/>
    <property type="molecule type" value="Genomic_DNA"/>
</dbReference>
<evidence type="ECO:0000313" key="2">
    <source>
        <dbReference type="EMBL" id="SIP87629.1"/>
    </source>
</evidence>
<proteinExistence type="predicted"/>
<evidence type="ECO:0000313" key="3">
    <source>
        <dbReference type="Proteomes" id="UP000186895"/>
    </source>
</evidence>
<protein>
    <submittedName>
        <fullName evidence="2">Putative zinc-finger</fullName>
    </submittedName>
</protein>
<accession>A0A1N6N6H5</accession>
<gene>
    <name evidence="2" type="ORF">SAMN05421647_10160</name>
</gene>